<dbReference type="EMBL" id="JH817943">
    <property type="protein sequence ID" value="EKC43142.1"/>
    <property type="molecule type" value="Genomic_DNA"/>
</dbReference>
<feature type="compositionally biased region" description="Polar residues" evidence="1">
    <location>
        <begin position="105"/>
        <end position="114"/>
    </location>
</feature>
<feature type="region of interest" description="Disordered" evidence="1">
    <location>
        <begin position="887"/>
        <end position="910"/>
    </location>
</feature>
<feature type="compositionally biased region" description="Basic and acidic residues" evidence="1">
    <location>
        <begin position="176"/>
        <end position="185"/>
    </location>
</feature>
<feature type="region of interest" description="Disordered" evidence="1">
    <location>
        <begin position="301"/>
        <end position="346"/>
    </location>
</feature>
<feature type="region of interest" description="Disordered" evidence="1">
    <location>
        <begin position="76"/>
        <end position="226"/>
    </location>
</feature>
<feature type="region of interest" description="Disordered" evidence="1">
    <location>
        <begin position="1152"/>
        <end position="1189"/>
    </location>
</feature>
<feature type="compositionally biased region" description="Basic and acidic residues" evidence="1">
    <location>
        <begin position="663"/>
        <end position="678"/>
    </location>
</feature>
<protein>
    <submittedName>
        <fullName evidence="2">Uncharacterized protein</fullName>
    </submittedName>
</protein>
<feature type="compositionally biased region" description="Polar residues" evidence="1">
    <location>
        <begin position="1153"/>
        <end position="1168"/>
    </location>
</feature>
<feature type="compositionally biased region" description="Basic and acidic residues" evidence="1">
    <location>
        <begin position="770"/>
        <end position="781"/>
    </location>
</feature>
<dbReference type="InParanoid" id="K1R1K4"/>
<feature type="compositionally biased region" description="Basic residues" evidence="1">
    <location>
        <begin position="255"/>
        <end position="271"/>
    </location>
</feature>
<accession>K1R1K4</accession>
<sequence length="1642" mass="183916">MPGCVARTFSGPLLLVELMDNRGIKAQDKTKHSLIMDSTKLKQFLLLREFEQQQITINHDKLQTLDSERKPNIIFESDGFKSIERRGSSTASSDSGFPISPSTPPCVNSKTPKSGTRVPPNFPTDNDPNDRSDDELDIPPLPASRPPEDLGRPFSPEALVTLHSDKKPQISLAPENSRELDESKTDSSCTSASESSDESDSCNHYVVTKDTSQQPRPKDHRLPFEISKLEGSVKSMRNKIRPGTVQNITTLFTNKARRIKRENKKRKRRPFPHNTDNGEHCTQNIQEKGSVILDLEQNDNGSEVVQQNSDSDSSSAGSEHDSEISDHLQRKQVLDSESSVSDSEDVPQFTFSAETLGQQKSHMKCGTNNDKADREKDEELFTVKTVRAKDQIVLENKDKQTISAELKRKDGTLKSYGEKNVDLHQSDQENGPVKEEIFTKARNDANETQPLPTQLQERNLFCKSDTNDKADGLVQEYVVRDINQNNKSESNILNYSAWVTQPESSGGDLDRDELPDIPDVHNKQETVSSSSSDNSESETADDQNSDDSTSMNTQFKDESKLLVPHSKDGSKVDYEDSVVEEQLLELQKAVERNNALLSQSLEENSKLLDLMDDDDSEINIDMHSNKRGTLPSAVNSKPNVSESVRYSESAETKGGYKSVINLKKSDKCERPKDKETNNNRDSSAGSHLETGKFTVQVDFETTSNAATCGALTDVSISDDSQCVPSDHSGSMNIDAKNSSSLNDSSVSAEFSFSSNSTNAERSESPGVEPTSERTENEDCHLTESGYTASQKIFIHNPNPRTAKVGETEPHRAVLCNPGINQDDENEKTKVLQQECEDVNNEVCKSETPSFIKRNTSEQAGSDAWYARGPRHVTGVTANASTYTTPCQQVSDSNTHPSEQQHSPGVPEFYTLPGTFKTDKIVSLKELSGIARSMPDRYSGYTSSGSDSSSYTGGRKVRTKTTTLRSGRDSDRVGENVDIESNVHLKHLAETISKLNGENNDELLPEINQTVTKLPGGNLVITTLTHKIVEEEDDEKEISPPPDMEEDDRRYIIQDHKGNYYMVEDITDESQESAYYSSSMESHNASDGHRNNQNFKGIYNLQAVGKTGIDYDTAEEVLLGLYNPGGSMQIQEIDERTGEGHYLHERYHSGGQYGTMSSDSSHNRQMTSYDETDKVHRPVPQTVGSTSVKTVRHSYEMEGEEGEQEGGYRRCEAMQTSQSNADNAGMSNSNSSYMMESSAMMYPPVLPPPMIVPPPIAPVYHMAVVDVTPSPPKIEETREERKEIVEVKPKDVERPIYKSVALVKGPYEAPKWQRQRKEFIPADIDDKRCVILNSKATEDKHEETVEEVTTKEYYTMKMSSGGVTENSFNDSSYMETGSPHRFKTEKVFLVNAFNMTKENPLYHSDEDIYKRFEREREHVLSSSQRIQNSVNNDITFDTVDRFTKCKEVKRQPRPKKNLSELLLSKLATIDSKDIRQHIDVKHHHEDIYGDLNLVHADGSRAGQFGTSNFDSVAENVDLMLKNGKAFITVTVTAERITPIDIEFNVWRKNQAIVTRVIEIDLFANEQRRRLYETVMERAQTQETGNGGYTYVNPRETVLSSEETLDLFTEIMDAADGEGDKEDITVRKSQRKTRVPGNNLDFLY</sequence>
<feature type="compositionally biased region" description="Polar residues" evidence="1">
    <location>
        <begin position="887"/>
        <end position="902"/>
    </location>
</feature>
<feature type="compositionally biased region" description="Acidic residues" evidence="1">
    <location>
        <begin position="535"/>
        <end position="545"/>
    </location>
</feature>
<feature type="region of interest" description="Disordered" evidence="1">
    <location>
        <begin position="502"/>
        <end position="573"/>
    </location>
</feature>
<feature type="compositionally biased region" description="Polar residues" evidence="1">
    <location>
        <begin position="718"/>
        <end position="737"/>
    </location>
</feature>
<feature type="compositionally biased region" description="Basic and acidic residues" evidence="1">
    <location>
        <begin position="78"/>
        <end position="87"/>
    </location>
</feature>
<feature type="region of interest" description="Disordered" evidence="1">
    <location>
        <begin position="718"/>
        <end position="782"/>
    </location>
</feature>
<reference evidence="2" key="1">
    <citation type="journal article" date="2012" name="Nature">
        <title>The oyster genome reveals stress adaptation and complexity of shell formation.</title>
        <authorList>
            <person name="Zhang G."/>
            <person name="Fang X."/>
            <person name="Guo X."/>
            <person name="Li L."/>
            <person name="Luo R."/>
            <person name="Xu F."/>
            <person name="Yang P."/>
            <person name="Zhang L."/>
            <person name="Wang X."/>
            <person name="Qi H."/>
            <person name="Xiong Z."/>
            <person name="Que H."/>
            <person name="Xie Y."/>
            <person name="Holland P.W."/>
            <person name="Paps J."/>
            <person name="Zhu Y."/>
            <person name="Wu F."/>
            <person name="Chen Y."/>
            <person name="Wang J."/>
            <person name="Peng C."/>
            <person name="Meng J."/>
            <person name="Yang L."/>
            <person name="Liu J."/>
            <person name="Wen B."/>
            <person name="Zhang N."/>
            <person name="Huang Z."/>
            <person name="Zhu Q."/>
            <person name="Feng Y."/>
            <person name="Mount A."/>
            <person name="Hedgecock D."/>
            <person name="Xu Z."/>
            <person name="Liu Y."/>
            <person name="Domazet-Loso T."/>
            <person name="Du Y."/>
            <person name="Sun X."/>
            <person name="Zhang S."/>
            <person name="Liu B."/>
            <person name="Cheng P."/>
            <person name="Jiang X."/>
            <person name="Li J."/>
            <person name="Fan D."/>
            <person name="Wang W."/>
            <person name="Fu W."/>
            <person name="Wang T."/>
            <person name="Wang B."/>
            <person name="Zhang J."/>
            <person name="Peng Z."/>
            <person name="Li Y."/>
            <person name="Li N."/>
            <person name="Wang J."/>
            <person name="Chen M."/>
            <person name="He Y."/>
            <person name="Tan F."/>
            <person name="Song X."/>
            <person name="Zheng Q."/>
            <person name="Huang R."/>
            <person name="Yang H."/>
            <person name="Du X."/>
            <person name="Chen L."/>
            <person name="Yang M."/>
            <person name="Gaffney P.M."/>
            <person name="Wang S."/>
            <person name="Luo L."/>
            <person name="She Z."/>
            <person name="Ming Y."/>
            <person name="Huang W."/>
            <person name="Zhang S."/>
            <person name="Huang B."/>
            <person name="Zhang Y."/>
            <person name="Qu T."/>
            <person name="Ni P."/>
            <person name="Miao G."/>
            <person name="Wang J."/>
            <person name="Wang Q."/>
            <person name="Steinberg C.E."/>
            <person name="Wang H."/>
            <person name="Li N."/>
            <person name="Qian L."/>
            <person name="Zhang G."/>
            <person name="Li Y."/>
            <person name="Yang H."/>
            <person name="Liu X."/>
            <person name="Wang J."/>
            <person name="Yin Y."/>
            <person name="Wang J."/>
        </authorList>
    </citation>
    <scope>NUCLEOTIDE SEQUENCE [LARGE SCALE GENOMIC DNA]</scope>
    <source>
        <strain evidence="2">05x7-T-G4-1.051#20</strain>
    </source>
</reference>
<dbReference type="HOGENOM" id="CLU_242784_0_0_1"/>
<feature type="region of interest" description="Disordered" evidence="1">
    <location>
        <begin position="353"/>
        <end position="372"/>
    </location>
</feature>
<feature type="compositionally biased region" description="Polar residues" evidence="1">
    <location>
        <begin position="632"/>
        <end position="646"/>
    </location>
</feature>
<gene>
    <name evidence="2" type="ORF">CGI_10021157</name>
</gene>
<feature type="region of interest" description="Disordered" evidence="1">
    <location>
        <begin position="663"/>
        <end position="689"/>
    </location>
</feature>
<feature type="region of interest" description="Disordered" evidence="1">
    <location>
        <begin position="933"/>
        <end position="971"/>
    </location>
</feature>
<feature type="compositionally biased region" description="Basic and acidic residues" evidence="1">
    <location>
        <begin position="508"/>
        <end position="524"/>
    </location>
</feature>
<feature type="compositionally biased region" description="Low complexity" evidence="1">
    <location>
        <begin position="738"/>
        <end position="759"/>
    </location>
</feature>
<feature type="region of interest" description="Disordered" evidence="1">
    <location>
        <begin position="255"/>
        <end position="283"/>
    </location>
</feature>
<name>K1R1K4_MAGGI</name>
<evidence type="ECO:0000313" key="2">
    <source>
        <dbReference type="EMBL" id="EKC43142.1"/>
    </source>
</evidence>
<feature type="compositionally biased region" description="Low complexity" evidence="1">
    <location>
        <begin position="935"/>
        <end position="953"/>
    </location>
</feature>
<proteinExistence type="predicted"/>
<organism evidence="2">
    <name type="scientific">Magallana gigas</name>
    <name type="common">Pacific oyster</name>
    <name type="synonym">Crassostrea gigas</name>
    <dbReference type="NCBI Taxonomy" id="29159"/>
    <lineage>
        <taxon>Eukaryota</taxon>
        <taxon>Metazoa</taxon>
        <taxon>Spiralia</taxon>
        <taxon>Lophotrochozoa</taxon>
        <taxon>Mollusca</taxon>
        <taxon>Bivalvia</taxon>
        <taxon>Autobranchia</taxon>
        <taxon>Pteriomorphia</taxon>
        <taxon>Ostreida</taxon>
        <taxon>Ostreoidea</taxon>
        <taxon>Ostreidae</taxon>
        <taxon>Magallana</taxon>
    </lineage>
</organism>
<feature type="compositionally biased region" description="Basic and acidic residues" evidence="1">
    <location>
        <begin position="318"/>
        <end position="334"/>
    </location>
</feature>
<evidence type="ECO:0000256" key="1">
    <source>
        <dbReference type="SAM" id="MobiDB-lite"/>
    </source>
</evidence>
<feature type="compositionally biased region" description="Basic and acidic residues" evidence="1">
    <location>
        <begin position="555"/>
        <end position="573"/>
    </location>
</feature>
<feature type="region of interest" description="Disordered" evidence="1">
    <location>
        <begin position="623"/>
        <end position="651"/>
    </location>
</feature>